<evidence type="ECO:0000313" key="2">
    <source>
        <dbReference type="EMBL" id="MFL0246573.1"/>
    </source>
</evidence>
<dbReference type="Proteomes" id="UP001623591">
    <property type="component" value="Unassembled WGS sequence"/>
</dbReference>
<comment type="caution">
    <text evidence="2">The sequence shown here is derived from an EMBL/GenBank/DDBJ whole genome shotgun (WGS) entry which is preliminary data.</text>
</comment>
<reference evidence="2 3" key="1">
    <citation type="submission" date="2024-11" db="EMBL/GenBank/DDBJ databases">
        <authorList>
            <person name="Heng Y.C."/>
            <person name="Lim A.C.H."/>
            <person name="Lee J.K.Y."/>
            <person name="Kittelmann S."/>
        </authorList>
    </citation>
    <scope>NUCLEOTIDE SEQUENCE [LARGE SCALE GENOMIC DNA]</scope>
    <source>
        <strain evidence="2 3">WILCCON 0185</strain>
    </source>
</reference>
<dbReference type="RefSeq" id="WP_406769036.1">
    <property type="nucleotide sequence ID" value="NZ_JBJHZZ010000002.1"/>
</dbReference>
<sequence length="169" mass="19974">MDKLETSIINKLKEVDVDYSTLKPFIKDYLFKIEQIVTDKENIQYEANNVLKNNKFSVASISKELNCSRTTLYNHGSLLKKYIELSESKFRENNPYETLEDLKTEKAIVETQLKRMIERDVSIEVLSYEIDVHLNAIKEKNEEIKRLQERNAELSKENKELRKQLLKSQ</sequence>
<protein>
    <submittedName>
        <fullName evidence="2">Uncharacterized protein</fullName>
    </submittedName>
</protein>
<keyword evidence="3" id="KW-1185">Reference proteome</keyword>
<gene>
    <name evidence="2" type="ORF">ACJDUG_06295</name>
</gene>
<keyword evidence="1" id="KW-0175">Coiled coil</keyword>
<dbReference type="EMBL" id="JBJHZZ010000002">
    <property type="protein sequence ID" value="MFL0246573.1"/>
    <property type="molecule type" value="Genomic_DNA"/>
</dbReference>
<feature type="coiled-coil region" evidence="1">
    <location>
        <begin position="99"/>
        <end position="164"/>
    </location>
</feature>
<name>A0ABW8T262_9CLOT</name>
<proteinExistence type="predicted"/>
<organism evidence="2 3">
    <name type="scientific">Candidatus Clostridium stratigraminis</name>
    <dbReference type="NCBI Taxonomy" id="3381661"/>
    <lineage>
        <taxon>Bacteria</taxon>
        <taxon>Bacillati</taxon>
        <taxon>Bacillota</taxon>
        <taxon>Clostridia</taxon>
        <taxon>Eubacteriales</taxon>
        <taxon>Clostridiaceae</taxon>
        <taxon>Clostridium</taxon>
    </lineage>
</organism>
<evidence type="ECO:0000313" key="3">
    <source>
        <dbReference type="Proteomes" id="UP001623591"/>
    </source>
</evidence>
<accession>A0ABW8T262</accession>
<evidence type="ECO:0000256" key="1">
    <source>
        <dbReference type="SAM" id="Coils"/>
    </source>
</evidence>